<keyword evidence="2" id="KW-1133">Transmembrane helix</keyword>
<protein>
    <submittedName>
        <fullName evidence="3">Holin</fullName>
    </submittedName>
</protein>
<evidence type="ECO:0000313" key="4">
    <source>
        <dbReference type="Proteomes" id="UP001160027"/>
    </source>
</evidence>
<feature type="region of interest" description="Disordered" evidence="1">
    <location>
        <begin position="1"/>
        <end position="20"/>
    </location>
</feature>
<sequence length="91" mass="9222">MNMNTGDPTTETAVANEIPDGNDDYVPTFDAATRKWAYLVSGLVGIAGAVLSFVSAVPDMPSWVAVLGGACALVGSGVAGMFGVHYAGISK</sequence>
<feature type="transmembrane region" description="Helical" evidence="2">
    <location>
        <begin position="36"/>
        <end position="57"/>
    </location>
</feature>
<feature type="compositionally biased region" description="Polar residues" evidence="1">
    <location>
        <begin position="1"/>
        <end position="13"/>
    </location>
</feature>
<organism evidence="3 4">
    <name type="scientific">Bacteriophage sp</name>
    <dbReference type="NCBI Taxonomy" id="38018"/>
    <lineage>
        <taxon>Viruses</taxon>
    </lineage>
</organism>
<keyword evidence="2" id="KW-0472">Membrane</keyword>
<name>A0ABY5TRR8_9VIRU</name>
<keyword evidence="4" id="KW-1185">Reference proteome</keyword>
<dbReference type="Proteomes" id="UP001160027">
    <property type="component" value="Segment"/>
</dbReference>
<evidence type="ECO:0000313" key="3">
    <source>
        <dbReference type="EMBL" id="UVX36378.1"/>
    </source>
</evidence>
<keyword evidence="2" id="KW-0812">Transmembrane</keyword>
<feature type="transmembrane region" description="Helical" evidence="2">
    <location>
        <begin position="63"/>
        <end position="87"/>
    </location>
</feature>
<reference evidence="4" key="1">
    <citation type="submission" date="2022-07" db="EMBL/GenBank/DDBJ databases">
        <title>High-quality bacteriophage genomes in the Japanese 4D cohort.</title>
        <authorList>
            <person name="Nishijima S."/>
        </authorList>
    </citation>
    <scope>NUCLEOTIDE SEQUENCE [LARGE SCALE GENOMIC DNA]</scope>
</reference>
<evidence type="ECO:0000256" key="1">
    <source>
        <dbReference type="SAM" id="MobiDB-lite"/>
    </source>
</evidence>
<evidence type="ECO:0000256" key="2">
    <source>
        <dbReference type="SAM" id="Phobius"/>
    </source>
</evidence>
<accession>A0ABY5TRR8</accession>
<dbReference type="EMBL" id="OP072523">
    <property type="protein sequence ID" value="UVX36378.1"/>
    <property type="molecule type" value="Genomic_DNA"/>
</dbReference>
<proteinExistence type="predicted"/>